<keyword evidence="2" id="KW-1185">Reference proteome</keyword>
<dbReference type="EMBL" id="JBHSBW010000011">
    <property type="protein sequence ID" value="MFC4212150.1"/>
    <property type="molecule type" value="Genomic_DNA"/>
</dbReference>
<reference evidence="2" key="1">
    <citation type="journal article" date="2019" name="Int. J. Syst. Evol. Microbiol.">
        <title>The Global Catalogue of Microorganisms (GCM) 10K type strain sequencing project: providing services to taxonomists for standard genome sequencing and annotation.</title>
        <authorList>
            <consortium name="The Broad Institute Genomics Platform"/>
            <consortium name="The Broad Institute Genome Sequencing Center for Infectious Disease"/>
            <person name="Wu L."/>
            <person name="Ma J."/>
        </authorList>
    </citation>
    <scope>NUCLEOTIDE SEQUENCE [LARGE SCALE GENOMIC DNA]</scope>
    <source>
        <strain evidence="2">CCM 8691</strain>
    </source>
</reference>
<name>A0ABV8PDJ3_9SPHI</name>
<evidence type="ECO:0000313" key="1">
    <source>
        <dbReference type="EMBL" id="MFC4212150.1"/>
    </source>
</evidence>
<protein>
    <submittedName>
        <fullName evidence="1">Uncharacterized protein</fullName>
    </submittedName>
</protein>
<dbReference type="RefSeq" id="WP_378985862.1">
    <property type="nucleotide sequence ID" value="NZ_JBHSBW010000011.1"/>
</dbReference>
<evidence type="ECO:0000313" key="2">
    <source>
        <dbReference type="Proteomes" id="UP001595789"/>
    </source>
</evidence>
<dbReference type="Proteomes" id="UP001595789">
    <property type="component" value="Unassembled WGS sequence"/>
</dbReference>
<comment type="caution">
    <text evidence="1">The sequence shown here is derived from an EMBL/GenBank/DDBJ whole genome shotgun (WGS) entry which is preliminary data.</text>
</comment>
<proteinExistence type="predicted"/>
<organism evidence="1 2">
    <name type="scientific">Pedobacter lithocola</name>
    <dbReference type="NCBI Taxonomy" id="1908239"/>
    <lineage>
        <taxon>Bacteria</taxon>
        <taxon>Pseudomonadati</taxon>
        <taxon>Bacteroidota</taxon>
        <taxon>Sphingobacteriia</taxon>
        <taxon>Sphingobacteriales</taxon>
        <taxon>Sphingobacteriaceae</taxon>
        <taxon>Pedobacter</taxon>
    </lineage>
</organism>
<accession>A0ABV8PDJ3</accession>
<gene>
    <name evidence="1" type="ORF">ACFOWA_13200</name>
</gene>
<sequence>MKKTKEEITTRTIYLAEIAAVNNNRFLTAAEKELKINELQQFLIKQK</sequence>